<dbReference type="InterPro" id="IPR050415">
    <property type="entry name" value="MRET"/>
</dbReference>
<keyword evidence="5 11" id="KW-0560">Oxidoreductase</keyword>
<feature type="domain" description="2Fe-2S ferredoxin-type" evidence="9">
    <location>
        <begin position="288"/>
        <end position="368"/>
    </location>
</feature>
<dbReference type="InterPro" id="IPR036010">
    <property type="entry name" value="2Fe-2S_ferredoxin-like_sf"/>
</dbReference>
<dbReference type="SUPFAM" id="SSF54292">
    <property type="entry name" value="2Fe-2S ferredoxin-like"/>
    <property type="match status" value="1"/>
</dbReference>
<dbReference type="InterPro" id="IPR001433">
    <property type="entry name" value="OxRdtase_FAD/NAD-bd"/>
</dbReference>
<reference evidence="11 12" key="1">
    <citation type="submission" date="2023-08" db="EMBL/GenBank/DDBJ databases">
        <authorList>
            <person name="Folkvardsen B D."/>
            <person name="Norman A."/>
        </authorList>
    </citation>
    <scope>NUCLEOTIDE SEQUENCE [LARGE SCALE GENOMIC DNA]</scope>
    <source>
        <strain evidence="11 12">Mu0102</strain>
    </source>
</reference>
<dbReference type="Gene3D" id="3.40.50.80">
    <property type="entry name" value="Nucleotide-binding domain of ferredoxin-NADP reductase (FNR) module"/>
    <property type="match status" value="1"/>
</dbReference>
<keyword evidence="12" id="KW-1185">Reference proteome</keyword>
<evidence type="ECO:0000256" key="7">
    <source>
        <dbReference type="ARBA" id="ARBA00023014"/>
    </source>
</evidence>
<dbReference type="EMBL" id="OY726398">
    <property type="protein sequence ID" value="CAJ1505958.1"/>
    <property type="molecule type" value="Genomic_DNA"/>
</dbReference>
<dbReference type="Pfam" id="PF00111">
    <property type="entry name" value="Fer2"/>
    <property type="match status" value="1"/>
</dbReference>
<dbReference type="PRINTS" id="PR00409">
    <property type="entry name" value="PHDIOXRDTASE"/>
</dbReference>
<organism evidence="11 12">
    <name type="scientific">[Mycobacterium] holstebronense</name>
    <dbReference type="NCBI Taxonomy" id="3064288"/>
    <lineage>
        <taxon>Bacteria</taxon>
        <taxon>Bacillati</taxon>
        <taxon>Actinomycetota</taxon>
        <taxon>Actinomycetes</taxon>
        <taxon>Mycobacteriales</taxon>
        <taxon>Mycobacteriaceae</taxon>
        <taxon>Mycolicibacterium</taxon>
    </lineage>
</organism>
<evidence type="ECO:0000256" key="2">
    <source>
        <dbReference type="ARBA" id="ARBA00022630"/>
    </source>
</evidence>
<evidence type="ECO:0000256" key="4">
    <source>
        <dbReference type="ARBA" id="ARBA00022723"/>
    </source>
</evidence>
<evidence type="ECO:0000256" key="3">
    <source>
        <dbReference type="ARBA" id="ARBA00022714"/>
    </source>
</evidence>
<dbReference type="Proteomes" id="UP001190464">
    <property type="component" value="Chromosome"/>
</dbReference>
<feature type="domain" description="FAD-binding FR-type" evidence="10">
    <location>
        <begin position="58"/>
        <end position="160"/>
    </location>
</feature>
<keyword evidence="8" id="KW-0812">Transmembrane</keyword>
<comment type="cofactor">
    <cofactor evidence="1">
        <name>FAD</name>
        <dbReference type="ChEBI" id="CHEBI:57692"/>
    </cofactor>
</comment>
<dbReference type="PANTHER" id="PTHR47354:SF1">
    <property type="entry name" value="CARNITINE MONOOXYGENASE REDUCTASE SUBUNIT"/>
    <property type="match status" value="1"/>
</dbReference>
<dbReference type="InterPro" id="IPR017938">
    <property type="entry name" value="Riboflavin_synthase-like_b-brl"/>
</dbReference>
<dbReference type="Gene3D" id="3.10.20.30">
    <property type="match status" value="1"/>
</dbReference>
<dbReference type="PANTHER" id="PTHR47354">
    <property type="entry name" value="NADH OXIDOREDUCTASE HCR"/>
    <property type="match status" value="1"/>
</dbReference>
<dbReference type="InterPro" id="IPR001041">
    <property type="entry name" value="2Fe-2S_ferredoxin-type"/>
</dbReference>
<keyword evidence="6" id="KW-0408">Iron</keyword>
<feature type="transmembrane region" description="Helical" evidence="8">
    <location>
        <begin position="29"/>
        <end position="49"/>
    </location>
</feature>
<dbReference type="PROSITE" id="PS51384">
    <property type="entry name" value="FAD_FR"/>
    <property type="match status" value="1"/>
</dbReference>
<evidence type="ECO:0000256" key="1">
    <source>
        <dbReference type="ARBA" id="ARBA00001974"/>
    </source>
</evidence>
<name>A0ABN9NJ70_9MYCO</name>
<dbReference type="PROSITE" id="PS00197">
    <property type="entry name" value="2FE2S_FER_1"/>
    <property type="match status" value="1"/>
</dbReference>
<dbReference type="InterPro" id="IPR039261">
    <property type="entry name" value="FNR_nucleotide-bd"/>
</dbReference>
<keyword evidence="4" id="KW-0479">Metal-binding</keyword>
<dbReference type="PROSITE" id="PS51085">
    <property type="entry name" value="2FE2S_FER_2"/>
    <property type="match status" value="1"/>
</dbReference>
<proteinExistence type="predicted"/>
<dbReference type="GO" id="GO:0016491">
    <property type="term" value="F:oxidoreductase activity"/>
    <property type="evidence" value="ECO:0007669"/>
    <property type="project" value="UniProtKB-KW"/>
</dbReference>
<dbReference type="SUPFAM" id="SSF52343">
    <property type="entry name" value="Ferredoxin reductase-like, C-terminal NADP-linked domain"/>
    <property type="match status" value="1"/>
</dbReference>
<evidence type="ECO:0000313" key="12">
    <source>
        <dbReference type="Proteomes" id="UP001190464"/>
    </source>
</evidence>
<evidence type="ECO:0000313" key="11">
    <source>
        <dbReference type="EMBL" id="CAJ1505958.1"/>
    </source>
</evidence>
<evidence type="ECO:0000259" key="10">
    <source>
        <dbReference type="PROSITE" id="PS51384"/>
    </source>
</evidence>
<dbReference type="Gene3D" id="2.40.30.10">
    <property type="entry name" value="Translation factors"/>
    <property type="match status" value="1"/>
</dbReference>
<protein>
    <submittedName>
        <fullName evidence="11">PDR/VanB family oxidoreductase</fullName>
        <ecNumber evidence="11">1.-.-.-</ecNumber>
    </submittedName>
</protein>
<dbReference type="Pfam" id="PF00175">
    <property type="entry name" value="NAD_binding_1"/>
    <property type="match status" value="1"/>
</dbReference>
<dbReference type="InterPro" id="IPR012675">
    <property type="entry name" value="Beta-grasp_dom_sf"/>
</dbReference>
<keyword evidence="8" id="KW-1133">Transmembrane helix</keyword>
<keyword evidence="2" id="KW-0285">Flavoprotein</keyword>
<accession>A0ABN9NJ70</accession>
<dbReference type="CDD" id="cd00207">
    <property type="entry name" value="fer2"/>
    <property type="match status" value="1"/>
</dbReference>
<gene>
    <name evidence="11" type="ORF">MU0102_002628</name>
</gene>
<evidence type="ECO:0000259" key="9">
    <source>
        <dbReference type="PROSITE" id="PS51085"/>
    </source>
</evidence>
<evidence type="ECO:0000256" key="5">
    <source>
        <dbReference type="ARBA" id="ARBA00023002"/>
    </source>
</evidence>
<keyword evidence="3" id="KW-0001">2Fe-2S</keyword>
<dbReference type="SUPFAM" id="SSF63380">
    <property type="entry name" value="Riboflavin synthase domain-like"/>
    <property type="match status" value="1"/>
</dbReference>
<dbReference type="InterPro" id="IPR006058">
    <property type="entry name" value="2Fe2S_fd_BS"/>
</dbReference>
<evidence type="ECO:0000256" key="6">
    <source>
        <dbReference type="ARBA" id="ARBA00023004"/>
    </source>
</evidence>
<keyword evidence="8" id="KW-0472">Membrane</keyword>
<sequence length="368" mass="40139">MTFRTPDMTAQIWKSRPADLYGRRKHDRLFNALWGAITVFGGMAAVSRWEPSRVTPVSRTIAAVVTKREILTNDVVALTLADPDGGLLPSWTPGGHIDVQLPSGRRRQYSLCGVPGRRTEYRIAVRRLDDGGGGSVEMHQAYAEGDTLLFEGPRNAFYLGTGEDEVLFVIGGIGVTPMLPMLREAAQRGIDWRAVYAGRSRADMPLLDEVLAVDAERVTVWADDEHGRFAGTEELLAGAGPQTAVYVCGPSAMLEAVRVTRNEHCSNIKAPLHYERFSPPPVVDGVPFELELARSRRVLAIPADRSALDVMLDADPTTAYSCRQGFCGTCKVKVVSGDVDRRGRTAEGGDEMLVCVSRANEGRIVIDA</sequence>
<evidence type="ECO:0000256" key="8">
    <source>
        <dbReference type="SAM" id="Phobius"/>
    </source>
</evidence>
<keyword evidence="7" id="KW-0411">Iron-sulfur</keyword>
<dbReference type="EC" id="1.-.-.-" evidence="11"/>
<dbReference type="InterPro" id="IPR017927">
    <property type="entry name" value="FAD-bd_FR_type"/>
</dbReference>
<dbReference type="CDD" id="cd06185">
    <property type="entry name" value="PDR_like"/>
    <property type="match status" value="1"/>
</dbReference>